<gene>
    <name evidence="2" type="ORF">CTEN210_07374</name>
</gene>
<feature type="compositionally biased region" description="Acidic residues" evidence="1">
    <location>
        <begin position="331"/>
        <end position="379"/>
    </location>
</feature>
<feature type="region of interest" description="Disordered" evidence="1">
    <location>
        <begin position="293"/>
        <end position="386"/>
    </location>
</feature>
<evidence type="ECO:0000256" key="1">
    <source>
        <dbReference type="SAM" id="MobiDB-lite"/>
    </source>
</evidence>
<accession>A0AAD3H5M3</accession>
<dbReference type="AlphaFoldDB" id="A0AAD3H5M3"/>
<keyword evidence="3" id="KW-1185">Reference proteome</keyword>
<dbReference type="EMBL" id="BLLK01000045">
    <property type="protein sequence ID" value="GFH50898.1"/>
    <property type="molecule type" value="Genomic_DNA"/>
</dbReference>
<name>A0AAD3H5M3_9STRA</name>
<comment type="caution">
    <text evidence="2">The sequence shown here is derived from an EMBL/GenBank/DDBJ whole genome shotgun (WGS) entry which is preliminary data.</text>
</comment>
<evidence type="ECO:0000313" key="2">
    <source>
        <dbReference type="EMBL" id="GFH50898.1"/>
    </source>
</evidence>
<feature type="compositionally biased region" description="Acidic residues" evidence="1">
    <location>
        <begin position="309"/>
        <end position="324"/>
    </location>
</feature>
<reference evidence="2 3" key="1">
    <citation type="journal article" date="2021" name="Sci. Rep.">
        <title>The genome of the diatom Chaetoceros tenuissimus carries an ancient integrated fragment of an extant virus.</title>
        <authorList>
            <person name="Hongo Y."/>
            <person name="Kimura K."/>
            <person name="Takaki Y."/>
            <person name="Yoshida Y."/>
            <person name="Baba S."/>
            <person name="Kobayashi G."/>
            <person name="Nagasaki K."/>
            <person name="Hano T."/>
            <person name="Tomaru Y."/>
        </authorList>
    </citation>
    <scope>NUCLEOTIDE SEQUENCE [LARGE SCALE GENOMIC DNA]</scope>
    <source>
        <strain evidence="2 3">NIES-3715</strain>
    </source>
</reference>
<organism evidence="2 3">
    <name type="scientific">Chaetoceros tenuissimus</name>
    <dbReference type="NCBI Taxonomy" id="426638"/>
    <lineage>
        <taxon>Eukaryota</taxon>
        <taxon>Sar</taxon>
        <taxon>Stramenopiles</taxon>
        <taxon>Ochrophyta</taxon>
        <taxon>Bacillariophyta</taxon>
        <taxon>Coscinodiscophyceae</taxon>
        <taxon>Chaetocerotophycidae</taxon>
        <taxon>Chaetocerotales</taxon>
        <taxon>Chaetocerotaceae</taxon>
        <taxon>Chaetoceros</taxon>
    </lineage>
</organism>
<sequence length="447" mass="51931">MASMNRPKIATHVINEDVVIDTPDSEDHTFCGIAFPIQAKTILPVDRIVIKSVSVRGALGDLTVWVTKNEEDHDVSGDGTRSGRQLQYIRHNVNGRGDDSNVKMGAIAMKENHWKKIYEKSHRPSFRSYCELSFESNPIILKPGEIRAIYIHSTMDSDQAIVYDNQRSTKTHDDNFLSVLPGRAHVSTKVFGKRPIWGWGNPWRDNREFVGKVSYGVIYKLWNPSQQLSFGDKFRHLARILFMMQRRRGSPFAKLPDDCIYYILNMCKWDWVNDDFNNLRSHKKRLREIEEAARAEEENVSEENGPANENEEEQGNVDDSEDEEHAVNISDDVDSNEVEDDDDDADAIMQEVEEVEEVSSYDSDFAEDSDSDSEPDDGYDDHRGSSRFQFFYYDDMESDDEERVARALREREEQRRLAWLRAHRFVRVVNYDHDDDDDDDDDEEYEE</sequence>
<dbReference type="Proteomes" id="UP001054902">
    <property type="component" value="Unassembled WGS sequence"/>
</dbReference>
<proteinExistence type="predicted"/>
<protein>
    <submittedName>
        <fullName evidence="2">Uncharacterized protein</fullName>
    </submittedName>
</protein>
<evidence type="ECO:0000313" key="3">
    <source>
        <dbReference type="Proteomes" id="UP001054902"/>
    </source>
</evidence>